<reference evidence="11 12" key="1">
    <citation type="submission" date="2014-02" db="EMBL/GenBank/DDBJ databases">
        <title>Transposable element dynamics among asymbiotic and ectomycorrhizal Amanita fungi.</title>
        <authorList>
            <consortium name="DOE Joint Genome Institute"/>
            <person name="Hess J."/>
            <person name="Skrede I."/>
            <person name="Wolfe B."/>
            <person name="LaButti K."/>
            <person name="Ohm R.A."/>
            <person name="Grigoriev I.V."/>
            <person name="Pringle A."/>
        </authorList>
    </citation>
    <scope>NUCLEOTIDE SEQUENCE [LARGE SCALE GENOMIC DNA]</scope>
    <source>
        <strain evidence="11 12">SKay4041</strain>
    </source>
</reference>
<evidence type="ECO:0000256" key="8">
    <source>
        <dbReference type="ARBA" id="ARBA00023136"/>
    </source>
</evidence>
<dbReference type="InterPro" id="IPR019540">
    <property type="entry name" value="PtdIno-glycan_biosynth_class_S"/>
</dbReference>
<evidence type="ECO:0000313" key="11">
    <source>
        <dbReference type="EMBL" id="PFH49350.1"/>
    </source>
</evidence>
<evidence type="ECO:0000256" key="5">
    <source>
        <dbReference type="ARBA" id="ARBA00022692"/>
    </source>
</evidence>
<evidence type="ECO:0000256" key="1">
    <source>
        <dbReference type="ARBA" id="ARBA00004477"/>
    </source>
</evidence>
<evidence type="ECO:0000256" key="4">
    <source>
        <dbReference type="ARBA" id="ARBA00022502"/>
    </source>
</evidence>
<dbReference type="PANTHER" id="PTHR21072:SF13">
    <property type="entry name" value="GPI TRANSAMIDASE COMPONENT PIG-S"/>
    <property type="match status" value="1"/>
</dbReference>
<comment type="pathway">
    <text evidence="2">Glycolipid biosynthesis; glycosylphosphatidylinositol-anchor biosynthesis.</text>
</comment>
<feature type="transmembrane region" description="Helical" evidence="10">
    <location>
        <begin position="464"/>
        <end position="486"/>
    </location>
</feature>
<accession>A0A2A9NNQ6</accession>
<sequence length="505" mass="56099">MLDAHNVNQPPIDPATVFHQNTYLRRSIIASYWLVILLAVPLWWRTTSIERLSLPTSRVASQSESYLRLPVRLHLDTPNAGAASALQSLLDESARRDPDRWNGLDVLVSSTKINGNSGDSSYTIINSPTILIDGRKLYYPSNDLNALADVLTSLIVPGSHSYSIQRVAQYSPRYRLAFSLLNQDAAAGRPIVDWDITSAIDHHLSPIFTYLSTLHNFTIESQVQFHAPLAFEPRQLPDGSSALTHEQLTIFINSAEWSLSSSASNDPVLHFVLFVPSIRHSPLRILNADGTTLSPSNAFLLPQWGTIHLHNPPSNSPSAGPTLLTLTDLSQPFNSFAMQLLTLLGVPSLPPTISRSPHATVTTITQWQLDALMRRRALENSERAKDTLGSIIKLVDKIQNMPVGKEVRNDVVDALSELDQMHTTTHTSLTHTLEHSAHALTLSSRAFFNPTMLALLYFPAEHTYAVYTPLFASALIPLVVTTVREFKAWRKQRKQRGGVQEAKQQ</sequence>
<dbReference type="PANTHER" id="PTHR21072">
    <property type="entry name" value="GPI TRANSAMIDASE COMPONENT PIG-S"/>
    <property type="match status" value="1"/>
</dbReference>
<dbReference type="GO" id="GO:0016255">
    <property type="term" value="P:attachment of GPI anchor to protein"/>
    <property type="evidence" value="ECO:0007669"/>
    <property type="project" value="InterPro"/>
</dbReference>
<evidence type="ECO:0000313" key="12">
    <source>
        <dbReference type="Proteomes" id="UP000242287"/>
    </source>
</evidence>
<keyword evidence="12" id="KW-1185">Reference proteome</keyword>
<evidence type="ECO:0000256" key="10">
    <source>
        <dbReference type="SAM" id="Phobius"/>
    </source>
</evidence>
<dbReference type="Proteomes" id="UP000242287">
    <property type="component" value="Unassembled WGS sequence"/>
</dbReference>
<evidence type="ECO:0008006" key="13">
    <source>
        <dbReference type="Google" id="ProtNLM"/>
    </source>
</evidence>
<comment type="subcellular location">
    <subcellularLocation>
        <location evidence="1">Endoplasmic reticulum membrane</location>
        <topology evidence="1">Multi-pass membrane protein</topology>
    </subcellularLocation>
</comment>
<evidence type="ECO:0000256" key="3">
    <source>
        <dbReference type="ARBA" id="ARBA00005316"/>
    </source>
</evidence>
<keyword evidence="8 10" id="KW-0472">Membrane</keyword>
<keyword evidence="7 10" id="KW-1133">Transmembrane helix</keyword>
<feature type="transmembrane region" description="Helical" evidence="10">
    <location>
        <begin position="23"/>
        <end position="44"/>
    </location>
</feature>
<gene>
    <name evidence="11" type="ORF">AMATHDRAFT_147864</name>
</gene>
<proteinExistence type="inferred from homology"/>
<dbReference type="OrthoDB" id="28748at2759"/>
<dbReference type="UniPathway" id="UPA00196"/>
<keyword evidence="9" id="KW-0325">Glycoprotein</keyword>
<keyword evidence="6" id="KW-0256">Endoplasmic reticulum</keyword>
<dbReference type="STRING" id="703135.A0A2A9NNQ6"/>
<dbReference type="GO" id="GO:0006506">
    <property type="term" value="P:GPI anchor biosynthetic process"/>
    <property type="evidence" value="ECO:0007669"/>
    <property type="project" value="UniProtKB-UniPathway"/>
</dbReference>
<comment type="similarity">
    <text evidence="3">Belongs to the PIGS family.</text>
</comment>
<evidence type="ECO:0000256" key="9">
    <source>
        <dbReference type="ARBA" id="ARBA00023180"/>
    </source>
</evidence>
<keyword evidence="4" id="KW-0337">GPI-anchor biosynthesis</keyword>
<dbReference type="EMBL" id="KZ302032">
    <property type="protein sequence ID" value="PFH49350.1"/>
    <property type="molecule type" value="Genomic_DNA"/>
</dbReference>
<dbReference type="GO" id="GO:0042765">
    <property type="term" value="C:GPI-anchor transamidase complex"/>
    <property type="evidence" value="ECO:0007669"/>
    <property type="project" value="InterPro"/>
</dbReference>
<dbReference type="Pfam" id="PF10510">
    <property type="entry name" value="PIG-S"/>
    <property type="match status" value="2"/>
</dbReference>
<protein>
    <recommendedName>
        <fullName evidence="13">GPI transamidase component PIG-S</fullName>
    </recommendedName>
</protein>
<dbReference type="AlphaFoldDB" id="A0A2A9NNQ6"/>
<keyword evidence="5 10" id="KW-0812">Transmembrane</keyword>
<organism evidence="11 12">
    <name type="scientific">Amanita thiersii Skay4041</name>
    <dbReference type="NCBI Taxonomy" id="703135"/>
    <lineage>
        <taxon>Eukaryota</taxon>
        <taxon>Fungi</taxon>
        <taxon>Dikarya</taxon>
        <taxon>Basidiomycota</taxon>
        <taxon>Agaricomycotina</taxon>
        <taxon>Agaricomycetes</taxon>
        <taxon>Agaricomycetidae</taxon>
        <taxon>Agaricales</taxon>
        <taxon>Pluteineae</taxon>
        <taxon>Amanitaceae</taxon>
        <taxon>Amanita</taxon>
    </lineage>
</organism>
<evidence type="ECO:0000256" key="7">
    <source>
        <dbReference type="ARBA" id="ARBA00022989"/>
    </source>
</evidence>
<name>A0A2A9NNQ6_9AGAR</name>
<evidence type="ECO:0000256" key="6">
    <source>
        <dbReference type="ARBA" id="ARBA00022824"/>
    </source>
</evidence>
<evidence type="ECO:0000256" key="2">
    <source>
        <dbReference type="ARBA" id="ARBA00004687"/>
    </source>
</evidence>